<dbReference type="AlphaFoldDB" id="A0A127M3Z6"/>
<feature type="chain" id="PRO_5007274989" evidence="1">
    <location>
        <begin position="22"/>
        <end position="970"/>
    </location>
</feature>
<evidence type="ECO:0000256" key="1">
    <source>
        <dbReference type="SAM" id="SignalP"/>
    </source>
</evidence>
<gene>
    <name evidence="2" type="ORF">AZF00_06275</name>
</gene>
<dbReference type="EMBL" id="CP014544">
    <property type="protein sequence ID" value="AMO67933.1"/>
    <property type="molecule type" value="Genomic_DNA"/>
</dbReference>
<evidence type="ECO:0000313" key="2">
    <source>
        <dbReference type="EMBL" id="AMO67933.1"/>
    </source>
</evidence>
<evidence type="ECO:0000313" key="3">
    <source>
        <dbReference type="Proteomes" id="UP000074119"/>
    </source>
</evidence>
<sequence length="970" mass="100675">MKTKILSISLAIAASVLVACGGGSDARSPDRANPKLDPTSLRIDFPLGTKLAGLGTSKVEDGILARMVALQADGVNKNLGPQLNVTGETTWSISGPVGDPAIADLAAAVRQATSFGKVKDIISTAFLAEPQGPITLTLNGSYTFEGTAYVVSEEFTVVPPKRVPPPFITGPEIIAIDPLDADATATASYQLVQALRGLTQRENRTAEAQFCANKGFFKFAEYAGGQTAATATITNPFDSSNSQEAITVIISTIAPSSDCTLLYDDDTANDPATFAVKTIIIQPAAVKSVDVCVVVNPAGQTCNGNGDLDQTVTPLTSCKGLDNGTAITEATVPAGETLQMVAKLHYENPANADQVFDRYQCRGAGVLSWSGTPTDIYSTNLSTTDGTATLIGQADYNAIRNNTSKNNSLVTASYKNSLTSSITGNLKLNLTDADVDSVTIRPINKDGSFAAVNSDKIYNINYSILQEDQDFVAICNYSGLEARCGDSTVKWTVSAPAILKVNPEQDPMTTASPTTPANPTFGSSALIATYKGSLTDSVTVNVIDDRLVALYLLQQQDDPSQAPIVDEFSCLGSGNYSINASRENGFDFSTIPGSRKFYAHALLKSAVDAGADPATVDPADLSILKDVSELEAVIYTADVGYYDSANKTCVVAPITESIALPEDSIPTDTPLDAALVPLADALGSGVPAEILDALPLPLTSAGKPAEFSATEKGLLVTQGDARLATMCIRVFVDADKNLIYTAAKPAEGSNPAVEADPLSENGASVLIQPAGTIALQDQAGSICQILDPLLSANDDLSNQLLLPALFNLGYYGDPAISQLPVGDALNQIPVDALLDAILTSDFSDIPGIDQLPVPIPSDLDGVQAILGDLITALSDAGGEGLPTDDVIAAITSLVGMIPGAEEINPEDLTSALEGLNPEELAATLAGALATVAEQTGLPIDQVPDLSALNGLLDTLGLGDILSGLGLDLPL</sequence>
<dbReference type="RefSeq" id="WP_008247063.1">
    <property type="nucleotide sequence ID" value="NZ_CP014544.1"/>
</dbReference>
<reference evidence="2 3" key="1">
    <citation type="submission" date="2015-12" db="EMBL/GenBank/DDBJ databases">
        <authorList>
            <person name="Shamseldin A."/>
            <person name="Moawad H."/>
            <person name="Abd El-Rahim W.M."/>
            <person name="Sadowsky M.J."/>
        </authorList>
    </citation>
    <scope>NUCLEOTIDE SEQUENCE [LARGE SCALE GENOMIC DNA]</scope>
    <source>
        <strain evidence="2 3">SM2</strain>
    </source>
</reference>
<dbReference type="Proteomes" id="UP000074119">
    <property type="component" value="Chromosome"/>
</dbReference>
<protein>
    <submittedName>
        <fullName evidence="2">Uncharacterized protein</fullName>
    </submittedName>
</protein>
<name>A0A127M3Z6_9GAMM</name>
<proteinExistence type="predicted"/>
<dbReference type="PROSITE" id="PS51257">
    <property type="entry name" value="PROKAR_LIPOPROTEIN"/>
    <property type="match status" value="1"/>
</dbReference>
<organism evidence="2 3">
    <name type="scientific">Zhongshania aliphaticivorans</name>
    <dbReference type="NCBI Taxonomy" id="1470434"/>
    <lineage>
        <taxon>Bacteria</taxon>
        <taxon>Pseudomonadati</taxon>
        <taxon>Pseudomonadota</taxon>
        <taxon>Gammaproteobacteria</taxon>
        <taxon>Cellvibrionales</taxon>
        <taxon>Spongiibacteraceae</taxon>
        <taxon>Zhongshania</taxon>
    </lineage>
</organism>
<keyword evidence="1" id="KW-0732">Signal</keyword>
<dbReference type="KEGG" id="zal:AZF00_06275"/>
<feature type="signal peptide" evidence="1">
    <location>
        <begin position="1"/>
        <end position="21"/>
    </location>
</feature>
<accession>A0A127M3Z6</accession>
<dbReference type="STRING" id="1470434.AZF00_06275"/>